<dbReference type="EMBL" id="BSNL01000001">
    <property type="protein sequence ID" value="GLQ26631.1"/>
    <property type="molecule type" value="Genomic_DNA"/>
</dbReference>
<accession>A0ABQ5VHS8</accession>
<keyword evidence="1" id="KW-1133">Transmembrane helix</keyword>
<organism evidence="3 4">
    <name type="scientific">Sulfitobacter pacificus</name>
    <dbReference type="NCBI Taxonomy" id="1499314"/>
    <lineage>
        <taxon>Bacteria</taxon>
        <taxon>Pseudomonadati</taxon>
        <taxon>Pseudomonadota</taxon>
        <taxon>Alphaproteobacteria</taxon>
        <taxon>Rhodobacterales</taxon>
        <taxon>Roseobacteraceae</taxon>
        <taxon>Sulfitobacter</taxon>
    </lineage>
</organism>
<evidence type="ECO:0000313" key="3">
    <source>
        <dbReference type="EMBL" id="GLQ26631.1"/>
    </source>
</evidence>
<dbReference type="Proteomes" id="UP001161388">
    <property type="component" value="Unassembled WGS sequence"/>
</dbReference>
<feature type="transmembrane region" description="Helical" evidence="1">
    <location>
        <begin position="20"/>
        <end position="45"/>
    </location>
</feature>
<evidence type="ECO:0000256" key="1">
    <source>
        <dbReference type="SAM" id="Phobius"/>
    </source>
</evidence>
<evidence type="ECO:0000259" key="2">
    <source>
        <dbReference type="Pfam" id="PF07811"/>
    </source>
</evidence>
<keyword evidence="4" id="KW-1185">Reference proteome</keyword>
<keyword evidence="1" id="KW-0812">Transmembrane</keyword>
<comment type="caution">
    <text evidence="3">The sequence shown here is derived from an EMBL/GenBank/DDBJ whole genome shotgun (WGS) entry which is preliminary data.</text>
</comment>
<reference evidence="3" key="1">
    <citation type="journal article" date="2014" name="Int. J. Syst. Evol. Microbiol.">
        <title>Complete genome of a new Firmicutes species belonging to the dominant human colonic microbiota ('Ruminococcus bicirculans') reveals two chromosomes and a selective capacity to utilize plant glucans.</title>
        <authorList>
            <consortium name="NISC Comparative Sequencing Program"/>
            <person name="Wegmann U."/>
            <person name="Louis P."/>
            <person name="Goesmann A."/>
            <person name="Henrissat B."/>
            <person name="Duncan S.H."/>
            <person name="Flint H.J."/>
        </authorList>
    </citation>
    <scope>NUCLEOTIDE SEQUENCE</scope>
    <source>
        <strain evidence="3">NBRC 109915</strain>
    </source>
</reference>
<name>A0ABQ5VHS8_9RHOB</name>
<dbReference type="RefSeq" id="WP_284371992.1">
    <property type="nucleotide sequence ID" value="NZ_BAABWP010000001.1"/>
</dbReference>
<keyword evidence="1" id="KW-0472">Membrane</keyword>
<reference evidence="3" key="2">
    <citation type="submission" date="2023-01" db="EMBL/GenBank/DDBJ databases">
        <title>Draft genome sequence of Sulfitobacter pacificus strain NBRC 109915.</title>
        <authorList>
            <person name="Sun Q."/>
            <person name="Mori K."/>
        </authorList>
    </citation>
    <scope>NUCLEOTIDE SEQUENCE</scope>
    <source>
        <strain evidence="3">NBRC 109915</strain>
    </source>
</reference>
<dbReference type="Pfam" id="PF07811">
    <property type="entry name" value="TadE"/>
    <property type="match status" value="1"/>
</dbReference>
<feature type="domain" description="TadE-like" evidence="2">
    <location>
        <begin position="18"/>
        <end position="60"/>
    </location>
</feature>
<proteinExistence type="predicted"/>
<sequence>MLTQPLAFLKRFRRDQSGAVAVEFVLLAPLVFALLFGIIIVGYYIGVSHSVSQLATGAARASVVGLDTEERETLALAYLDRASVNYPMLKQDALTSEALLEEGTPPGVTVTVSYEVDGSIIGVANSLLGLSLSDIKGSAYLAY</sequence>
<dbReference type="InterPro" id="IPR012495">
    <property type="entry name" value="TadE-like_dom"/>
</dbReference>
<gene>
    <name evidence="3" type="ORF">GCM10007927_14340</name>
</gene>
<protein>
    <recommendedName>
        <fullName evidence="2">TadE-like domain-containing protein</fullName>
    </recommendedName>
</protein>
<evidence type="ECO:0000313" key="4">
    <source>
        <dbReference type="Proteomes" id="UP001161388"/>
    </source>
</evidence>